<dbReference type="KEGG" id="pmar:B0X71_08440"/>
<accession>A0A1Q2L3U8</accession>
<name>A0A1Q2L3U8_9BACL</name>
<proteinExistence type="predicted"/>
<protein>
    <submittedName>
        <fullName evidence="2">Uncharacterized protein</fullName>
    </submittedName>
</protein>
<gene>
    <name evidence="2" type="ORF">B0X71_08440</name>
</gene>
<dbReference type="AlphaFoldDB" id="A0A1Q2L3U8"/>
<reference evidence="2 3" key="1">
    <citation type="submission" date="2017-02" db="EMBL/GenBank/DDBJ databases">
        <title>The complete genomic sequence of a novel cold adapted crude oil-degrading bacterium Planococcus qaidamina Y42.</title>
        <authorList>
            <person name="Yang R."/>
        </authorList>
    </citation>
    <scope>NUCLEOTIDE SEQUENCE [LARGE SCALE GENOMIC DNA]</scope>
    <source>
        <strain evidence="2 3">Y42</strain>
    </source>
</reference>
<keyword evidence="1" id="KW-0472">Membrane</keyword>
<keyword evidence="3" id="KW-1185">Reference proteome</keyword>
<dbReference type="Proteomes" id="UP000188184">
    <property type="component" value="Chromosome"/>
</dbReference>
<sequence length="107" mass="11687">MLTLLVVVSFIVSVVSIIVALSTGKPKTYWIAVGSLYVFSMLSGFSLGQLTIAFVLVLLLLAIGSTVKLMKNATQFTAWLGAGILFSVVMMSYVDDRWLFFPMSLIN</sequence>
<evidence type="ECO:0000256" key="1">
    <source>
        <dbReference type="SAM" id="Phobius"/>
    </source>
</evidence>
<keyword evidence="1" id="KW-0812">Transmembrane</keyword>
<feature type="transmembrane region" description="Helical" evidence="1">
    <location>
        <begin position="76"/>
        <end position="94"/>
    </location>
</feature>
<evidence type="ECO:0000313" key="2">
    <source>
        <dbReference type="EMBL" id="AQQ55054.1"/>
    </source>
</evidence>
<evidence type="ECO:0000313" key="3">
    <source>
        <dbReference type="Proteomes" id="UP000188184"/>
    </source>
</evidence>
<organism evidence="2 3">
    <name type="scientific">Planococcus lenghuensis</name>
    <dbReference type="NCBI Taxonomy" id="2213202"/>
    <lineage>
        <taxon>Bacteria</taxon>
        <taxon>Bacillati</taxon>
        <taxon>Bacillota</taxon>
        <taxon>Bacilli</taxon>
        <taxon>Bacillales</taxon>
        <taxon>Caryophanaceae</taxon>
        <taxon>Planococcus</taxon>
    </lineage>
</organism>
<dbReference type="EMBL" id="CP019640">
    <property type="protein sequence ID" value="AQQ55054.1"/>
    <property type="molecule type" value="Genomic_DNA"/>
</dbReference>
<feature type="transmembrane region" description="Helical" evidence="1">
    <location>
        <begin position="36"/>
        <end position="64"/>
    </location>
</feature>
<keyword evidence="1" id="KW-1133">Transmembrane helix</keyword>